<keyword evidence="3" id="KW-1185">Reference proteome</keyword>
<feature type="compositionally biased region" description="Basic and acidic residues" evidence="1">
    <location>
        <begin position="113"/>
        <end position="122"/>
    </location>
</feature>
<dbReference type="AlphaFoldDB" id="K8EDG3"/>
<dbReference type="Proteomes" id="UP000198341">
    <property type="component" value="Chromosome 4"/>
</dbReference>
<protein>
    <submittedName>
        <fullName evidence="2">Uncharacterized protein</fullName>
    </submittedName>
</protein>
<gene>
    <name evidence="2" type="ORF">Bathy04g00950</name>
</gene>
<feature type="region of interest" description="Disordered" evidence="1">
    <location>
        <begin position="30"/>
        <end position="69"/>
    </location>
</feature>
<name>K8EDG3_9CHLO</name>
<accession>K8EDG3</accession>
<feature type="region of interest" description="Disordered" evidence="1">
    <location>
        <begin position="95"/>
        <end position="137"/>
    </location>
</feature>
<dbReference type="KEGG" id="bpg:Bathy04g00950"/>
<feature type="compositionally biased region" description="Acidic residues" evidence="1">
    <location>
        <begin position="123"/>
        <end position="132"/>
    </location>
</feature>
<organism evidence="2 3">
    <name type="scientific">Bathycoccus prasinos</name>
    <dbReference type="NCBI Taxonomy" id="41875"/>
    <lineage>
        <taxon>Eukaryota</taxon>
        <taxon>Viridiplantae</taxon>
        <taxon>Chlorophyta</taxon>
        <taxon>Mamiellophyceae</taxon>
        <taxon>Mamiellales</taxon>
        <taxon>Bathycoccaceae</taxon>
        <taxon>Bathycoccus</taxon>
    </lineage>
</organism>
<evidence type="ECO:0000313" key="2">
    <source>
        <dbReference type="EMBL" id="CCO16127.1"/>
    </source>
</evidence>
<feature type="compositionally biased region" description="Acidic residues" evidence="1">
    <location>
        <begin position="56"/>
        <end position="66"/>
    </location>
</feature>
<proteinExistence type="predicted"/>
<dbReference type="GeneID" id="19016120"/>
<dbReference type="RefSeq" id="XP_007513602.1">
    <property type="nucleotide sequence ID" value="XM_007513540.1"/>
</dbReference>
<feature type="compositionally biased region" description="Basic and acidic residues" evidence="1">
    <location>
        <begin position="41"/>
        <end position="55"/>
    </location>
</feature>
<evidence type="ECO:0000313" key="3">
    <source>
        <dbReference type="Proteomes" id="UP000198341"/>
    </source>
</evidence>
<sequence length="179" mass="20744">MNEEEIEQLARENFSRRIRAIAMESLLLEKTKVEKKKTKKEGKEDDDWKSLRKNADDEDDDDDDFKDDEKTKNAFMNARKEMARGLGISARAFQSAAEMLSQEDRAVNAAPSQKEEETKNVEENDAPEDDDDERRKRMAMMEEIAKRVCMENEKKVRARERLAVVDTILEVLKDAEGGR</sequence>
<evidence type="ECO:0000256" key="1">
    <source>
        <dbReference type="SAM" id="MobiDB-lite"/>
    </source>
</evidence>
<reference evidence="2 3" key="1">
    <citation type="submission" date="2011-10" db="EMBL/GenBank/DDBJ databases">
        <authorList>
            <person name="Genoscope - CEA"/>
        </authorList>
    </citation>
    <scope>NUCLEOTIDE SEQUENCE [LARGE SCALE GENOMIC DNA]</scope>
    <source>
        <strain evidence="2 3">RCC 1105</strain>
    </source>
</reference>
<dbReference type="EMBL" id="FO082275">
    <property type="protein sequence ID" value="CCO16127.1"/>
    <property type="molecule type" value="Genomic_DNA"/>
</dbReference>